<keyword evidence="1" id="KW-0732">Signal</keyword>
<comment type="caution">
    <text evidence="2">The sequence shown here is derived from an EMBL/GenBank/DDBJ whole genome shotgun (WGS) entry which is preliminary data.</text>
</comment>
<feature type="chain" id="PRO_5014452038" description="Peptidase M61 catalytic domain-containing protein" evidence="1">
    <location>
        <begin position="21"/>
        <end position="408"/>
    </location>
</feature>
<evidence type="ECO:0008006" key="4">
    <source>
        <dbReference type="Google" id="ProtNLM"/>
    </source>
</evidence>
<name>A0A2K4MN78_9NEIS</name>
<proteinExistence type="predicted"/>
<protein>
    <recommendedName>
        <fullName evidence="4">Peptidase M61 catalytic domain-containing protein</fullName>
    </recommendedName>
</protein>
<gene>
    <name evidence="2" type="ORF">C2134_11440</name>
</gene>
<dbReference type="AlphaFoldDB" id="A0A2K4MN78"/>
<dbReference type="EMBL" id="PPTF01000052">
    <property type="protein sequence ID" value="POA98510.1"/>
    <property type="molecule type" value="Genomic_DNA"/>
</dbReference>
<reference evidence="2 3" key="1">
    <citation type="submission" date="2018-01" db="EMBL/GenBank/DDBJ databases">
        <title>Genomic Sequence of Chromobacterium MWU13-2610 from wild cranberry bogs within the Cape Cod National Seashore.</title>
        <authorList>
            <person name="O'Hara-Hanley K."/>
            <person name="Soby S."/>
            <person name="Harrison A."/>
        </authorList>
    </citation>
    <scope>NUCLEOTIDE SEQUENCE [LARGE SCALE GENOMIC DNA]</scope>
    <source>
        <strain evidence="2 3">MWU13-2610</strain>
    </source>
</reference>
<accession>A0A2K4MN78</accession>
<keyword evidence="3" id="KW-1185">Reference proteome</keyword>
<organism evidence="2 3">
    <name type="scientific">Chromobacterium sinusclupearum</name>
    <dbReference type="NCBI Taxonomy" id="2077146"/>
    <lineage>
        <taxon>Bacteria</taxon>
        <taxon>Pseudomonadati</taxon>
        <taxon>Pseudomonadota</taxon>
        <taxon>Betaproteobacteria</taxon>
        <taxon>Neisseriales</taxon>
        <taxon>Chromobacteriaceae</taxon>
        <taxon>Chromobacterium</taxon>
    </lineage>
</organism>
<evidence type="ECO:0000313" key="2">
    <source>
        <dbReference type="EMBL" id="POA98510.1"/>
    </source>
</evidence>
<sequence length="408" mass="44256">MRFPLLAAWLGCVSAGPALADYSVFYDPAQNLPPVFRLDLPAEHGNALEARASAYGQSSQIVDVRCDGQPLAHDGMGRWRLPPQCRQVEWRVALKMPPPDGANVSLQQSLGFPGWVLLSSSTALLAEPGREAAATLRIRVPGQAESLAAIPAAGQAPEFYAIGKTQETVRQVAGLRVRYVADDLERVTRRGLLDLHAEALTALRRIFPPPAAHAPFADDLLVVMLGRNNASSAFGAGGLHGLLANYPRETAARDTFLLALLAHEQAHQLLALGEVKQGSTWMAEGLAHYYGLKVMRQSTLPEAEKEKVWRLFIKPEAPVAQGLIALQQRYRDGDQSVYPLFYSQGATFFAELDQALQSASQGKHSLDDFIPQLRTQADGSLPDALLAQLRETGGERVDALAARYLGKG</sequence>
<dbReference type="Gene3D" id="1.10.390.10">
    <property type="entry name" value="Neutral Protease Domain 2"/>
    <property type="match status" value="1"/>
</dbReference>
<dbReference type="InterPro" id="IPR027268">
    <property type="entry name" value="Peptidase_M4/M1_CTD_sf"/>
</dbReference>
<dbReference type="RefSeq" id="WP_103320155.1">
    <property type="nucleotide sequence ID" value="NZ_PPTF01000052.1"/>
</dbReference>
<dbReference type="Proteomes" id="UP000236416">
    <property type="component" value="Unassembled WGS sequence"/>
</dbReference>
<feature type="signal peptide" evidence="1">
    <location>
        <begin position="1"/>
        <end position="20"/>
    </location>
</feature>
<evidence type="ECO:0000256" key="1">
    <source>
        <dbReference type="SAM" id="SignalP"/>
    </source>
</evidence>
<evidence type="ECO:0000313" key="3">
    <source>
        <dbReference type="Proteomes" id="UP000236416"/>
    </source>
</evidence>